<dbReference type="AlphaFoldDB" id="A0A5K7YDC8"/>
<protein>
    <submittedName>
        <fullName evidence="1">Uncharacterized protein</fullName>
    </submittedName>
</protein>
<name>A0A5K7YDC8_9BACT</name>
<evidence type="ECO:0000313" key="1">
    <source>
        <dbReference type="EMBL" id="BBO67148.1"/>
    </source>
</evidence>
<evidence type="ECO:0000313" key="2">
    <source>
        <dbReference type="Proteomes" id="UP000427906"/>
    </source>
</evidence>
<dbReference type="KEGG" id="dalk:DSCA_10780"/>
<proteinExistence type="predicted"/>
<gene>
    <name evidence="1" type="ORF">DSCA_10780</name>
</gene>
<reference evidence="1 2" key="1">
    <citation type="submission" date="2019-11" db="EMBL/GenBank/DDBJ databases">
        <title>Comparative genomics of hydrocarbon-degrading Desulfosarcina strains.</title>
        <authorList>
            <person name="Watanabe M."/>
            <person name="Kojima H."/>
            <person name="Fukui M."/>
        </authorList>
    </citation>
    <scope>NUCLEOTIDE SEQUENCE [LARGE SCALE GENOMIC DNA]</scope>
    <source>
        <strain evidence="1 2">PL12</strain>
    </source>
</reference>
<sequence>MSDAVNAGYTRVDQYPYLRTDRFTASFQNGVEDSRAFSAWVDRMQSLDQSARRMEIASLPASIIAVLSPVNGRKALFDKVTTCGSLMKNADLSNAGSRDWLRQNAAARDEYIPLRRIPVISQITDIFVSRGVAQWHAEARARFSARPPAARQAVRYAPAGKPEPGPVHRIVGHAKRDALGIPVYPDDDRRLLFRTYAPLWEVPAQGDFDRIGTPEWTADGRIHVDTGVPQTYTRLSFTRFDKTVLTQLNYVIWFPSRPKNGVLDIYGGAIDGLNYRVTLDRAGKPILYETMHNCGCYYKAYPTSRLRALEAAAYAEPPLIFNAREIDGSKEWMVVAMAPRTHDVTHLYPLPRGGQSEAVAYHLEDYDQLNRLPQTNGNRKSMFNRYGIVPGSERLERFILWPTGVLSPGAMRQWGKHAVAFVGRRHFDDPFYLDNMFRPNRIP</sequence>
<dbReference type="EMBL" id="AP021874">
    <property type="protein sequence ID" value="BBO67148.1"/>
    <property type="molecule type" value="Genomic_DNA"/>
</dbReference>
<organism evidence="1 2">
    <name type="scientific">Desulfosarcina alkanivorans</name>
    <dbReference type="NCBI Taxonomy" id="571177"/>
    <lineage>
        <taxon>Bacteria</taxon>
        <taxon>Pseudomonadati</taxon>
        <taxon>Thermodesulfobacteriota</taxon>
        <taxon>Desulfobacteria</taxon>
        <taxon>Desulfobacterales</taxon>
        <taxon>Desulfosarcinaceae</taxon>
        <taxon>Desulfosarcina</taxon>
    </lineage>
</organism>
<dbReference type="Proteomes" id="UP000427906">
    <property type="component" value="Chromosome"/>
</dbReference>
<keyword evidence="2" id="KW-1185">Reference proteome</keyword>
<accession>A0A5K7YDC8</accession>